<comment type="caution">
    <text evidence="1">The sequence shown here is derived from an EMBL/GenBank/DDBJ whole genome shotgun (WGS) entry which is preliminary data.</text>
</comment>
<dbReference type="EMBL" id="DUZY01000007">
    <property type="protein sequence ID" value="DAD44849.1"/>
    <property type="molecule type" value="Genomic_DNA"/>
</dbReference>
<name>A0A822ZNA5_NELNU</name>
<evidence type="ECO:0000313" key="2">
    <source>
        <dbReference type="Proteomes" id="UP000607653"/>
    </source>
</evidence>
<dbReference type="Proteomes" id="UP000607653">
    <property type="component" value="Unassembled WGS sequence"/>
</dbReference>
<keyword evidence="2" id="KW-1185">Reference proteome</keyword>
<gene>
    <name evidence="1" type="ORF">HUJ06_003079</name>
</gene>
<proteinExistence type="predicted"/>
<evidence type="ECO:0000313" key="1">
    <source>
        <dbReference type="EMBL" id="DAD44849.1"/>
    </source>
</evidence>
<accession>A0A822ZNA5</accession>
<dbReference type="AlphaFoldDB" id="A0A822ZNA5"/>
<protein>
    <submittedName>
        <fullName evidence="1">Uncharacterized protein</fullName>
    </submittedName>
</protein>
<sequence>MQWFPSPTMAQPKRSSQNKLNAITNSKLEPNVRNLNRDSSSFFQATCL</sequence>
<organism evidence="1 2">
    <name type="scientific">Nelumbo nucifera</name>
    <name type="common">Sacred lotus</name>
    <dbReference type="NCBI Taxonomy" id="4432"/>
    <lineage>
        <taxon>Eukaryota</taxon>
        <taxon>Viridiplantae</taxon>
        <taxon>Streptophyta</taxon>
        <taxon>Embryophyta</taxon>
        <taxon>Tracheophyta</taxon>
        <taxon>Spermatophyta</taxon>
        <taxon>Magnoliopsida</taxon>
        <taxon>Proteales</taxon>
        <taxon>Nelumbonaceae</taxon>
        <taxon>Nelumbo</taxon>
    </lineage>
</organism>
<reference evidence="1 2" key="1">
    <citation type="journal article" date="2020" name="Mol. Biol. Evol.">
        <title>Distinct Expression and Methylation Patterns for Genes with Different Fates following a Single Whole-Genome Duplication in Flowering Plants.</title>
        <authorList>
            <person name="Shi T."/>
            <person name="Rahmani R.S."/>
            <person name="Gugger P.F."/>
            <person name="Wang M."/>
            <person name="Li H."/>
            <person name="Zhang Y."/>
            <person name="Li Z."/>
            <person name="Wang Q."/>
            <person name="Van de Peer Y."/>
            <person name="Marchal K."/>
            <person name="Chen J."/>
        </authorList>
    </citation>
    <scope>NUCLEOTIDE SEQUENCE [LARGE SCALE GENOMIC DNA]</scope>
    <source>
        <tissue evidence="1">Leaf</tissue>
    </source>
</reference>